<proteinExistence type="predicted"/>
<organism evidence="1">
    <name type="scientific">hydrothermal vent metagenome</name>
    <dbReference type="NCBI Taxonomy" id="652676"/>
    <lineage>
        <taxon>unclassified sequences</taxon>
        <taxon>metagenomes</taxon>
        <taxon>ecological metagenomes</taxon>
    </lineage>
</organism>
<sequence length="177" mass="19770">MKLHEDNEVFTELVAVTAETIGLPQVYVEKDYWVTKALKHLSESTHAGDVVFKGGTSLSKAYRLIDRFSEDIDLAVLVGDAGNTTDAARKKLVKGVESVVTQGLTYLKEDARESKGSKYRKTVYRYPRSVDGDDFGQASSELLVEVNAFTRPEPFESRELQTLIAEVFTKKNETDLT</sequence>
<dbReference type="InterPro" id="IPR014942">
    <property type="entry name" value="AbiEii"/>
</dbReference>
<dbReference type="EMBL" id="UOFT01000079">
    <property type="protein sequence ID" value="VAW99555.1"/>
    <property type="molecule type" value="Genomic_DNA"/>
</dbReference>
<accession>A0A3B1A104</accession>
<evidence type="ECO:0000313" key="1">
    <source>
        <dbReference type="EMBL" id="VAW99555.1"/>
    </source>
</evidence>
<dbReference type="Gene3D" id="3.10.450.620">
    <property type="entry name" value="JHP933, nucleotidyltransferase-like core domain"/>
    <property type="match status" value="1"/>
</dbReference>
<reference evidence="1" key="1">
    <citation type="submission" date="2018-06" db="EMBL/GenBank/DDBJ databases">
        <authorList>
            <person name="Zhirakovskaya E."/>
        </authorList>
    </citation>
    <scope>NUCLEOTIDE SEQUENCE</scope>
</reference>
<evidence type="ECO:0008006" key="2">
    <source>
        <dbReference type="Google" id="ProtNLM"/>
    </source>
</evidence>
<dbReference type="Pfam" id="PF08843">
    <property type="entry name" value="AbiEii"/>
    <property type="match status" value="1"/>
</dbReference>
<protein>
    <recommendedName>
        <fullName evidence="2">Nucleotidyl transferase AbiEii toxin, Type IV TA system</fullName>
    </recommendedName>
</protein>
<gene>
    <name evidence="1" type="ORF">MNBD_GAMMA23-1872</name>
</gene>
<dbReference type="AlphaFoldDB" id="A0A3B1A104"/>
<name>A0A3B1A104_9ZZZZ</name>